<dbReference type="EMBL" id="UAUF01000014">
    <property type="protein sequence ID" value="SPZ12367.1"/>
    <property type="molecule type" value="Genomic_DNA"/>
</dbReference>
<feature type="transmembrane region" description="Helical" evidence="6">
    <location>
        <begin position="370"/>
        <end position="391"/>
    </location>
</feature>
<dbReference type="PANTHER" id="PTHR30250:SF26">
    <property type="entry name" value="PSMA PROTEIN"/>
    <property type="match status" value="1"/>
</dbReference>
<evidence type="ECO:0000256" key="5">
    <source>
        <dbReference type="ARBA" id="ARBA00023136"/>
    </source>
</evidence>
<keyword evidence="4 6" id="KW-1133">Transmembrane helix</keyword>
<dbReference type="AlphaFoldDB" id="A0A2X2CVS6"/>
<feature type="transmembrane region" description="Helical" evidence="6">
    <location>
        <begin position="339"/>
        <end position="358"/>
    </location>
</feature>
<feature type="transmembrane region" description="Helical" evidence="6">
    <location>
        <begin position="129"/>
        <end position="149"/>
    </location>
</feature>
<proteinExistence type="predicted"/>
<evidence type="ECO:0000256" key="4">
    <source>
        <dbReference type="ARBA" id="ARBA00022989"/>
    </source>
</evidence>
<evidence type="ECO:0000256" key="6">
    <source>
        <dbReference type="SAM" id="Phobius"/>
    </source>
</evidence>
<dbReference type="Proteomes" id="UP000250443">
    <property type="component" value="Unassembled WGS sequence"/>
</dbReference>
<feature type="transmembrane region" description="Helical" evidence="6">
    <location>
        <begin position="86"/>
        <end position="109"/>
    </location>
</feature>
<accession>A0A2X2CVS6</accession>
<dbReference type="InterPro" id="IPR050833">
    <property type="entry name" value="Poly_Biosynth_Transport"/>
</dbReference>
<keyword evidence="3 6" id="KW-0812">Transmembrane</keyword>
<dbReference type="InterPro" id="IPR002797">
    <property type="entry name" value="Polysacc_synth"/>
</dbReference>
<evidence type="ECO:0000256" key="1">
    <source>
        <dbReference type="ARBA" id="ARBA00004651"/>
    </source>
</evidence>
<evidence type="ECO:0000313" key="7">
    <source>
        <dbReference type="EMBL" id="SPZ12367.1"/>
    </source>
</evidence>
<protein>
    <submittedName>
        <fullName evidence="7">Putative transporter-like membrane protein</fullName>
    </submittedName>
</protein>
<reference evidence="7 8" key="1">
    <citation type="submission" date="2018-06" db="EMBL/GenBank/DDBJ databases">
        <authorList>
            <consortium name="Pathogen Informatics"/>
            <person name="Doyle S."/>
        </authorList>
    </citation>
    <scope>NUCLEOTIDE SEQUENCE [LARGE SCALE GENOMIC DNA]</scope>
    <source>
        <strain evidence="7 8">NCTC11842</strain>
    </source>
</reference>
<feature type="transmembrane region" description="Helical" evidence="6">
    <location>
        <begin position="44"/>
        <end position="65"/>
    </location>
</feature>
<evidence type="ECO:0000256" key="2">
    <source>
        <dbReference type="ARBA" id="ARBA00022475"/>
    </source>
</evidence>
<organism evidence="7 8">
    <name type="scientific">Pseudomonas luteola</name>
    <dbReference type="NCBI Taxonomy" id="47886"/>
    <lineage>
        <taxon>Bacteria</taxon>
        <taxon>Pseudomonadati</taxon>
        <taxon>Pseudomonadota</taxon>
        <taxon>Gammaproteobacteria</taxon>
        <taxon>Pseudomonadales</taxon>
        <taxon>Pseudomonadaceae</taxon>
        <taxon>Pseudomonas</taxon>
    </lineage>
</organism>
<dbReference type="PANTHER" id="PTHR30250">
    <property type="entry name" value="PST FAMILY PREDICTED COLANIC ACID TRANSPORTER"/>
    <property type="match status" value="1"/>
</dbReference>
<keyword evidence="5 6" id="KW-0472">Membrane</keyword>
<sequence length="419" mass="45764">MPSAKEPSMTMLKNSTWNILGVVIPSLIALPTMGVLSRKLGIEQFGLFTLAFAIVGYATIFDAGLTRAVIRAVAMHHGNVEKNKSVIATATYAVVGLSVLAVLLLWLGAGELVSLLHVSAENVDVAVAGFKWLSLSIPPFLLTMIWFSYLEGNERFAEFNLLRTITNSILAVSPLVAVLVDGSFTATAIGLVIARLISMAVAFIPCWREFPPGFYRFEKSVFKELFAFGSWMTVSNIISPVMVYFDRFILSNMVGAQRVSFYTAPSEAISRMLIIPNAVARVIFPLLSKRSADATAQANRAFWALLAACVVMVLPLFILAPMVMTLWMGPEYGQEGAQVLRILLIGFIFNALAQIPFAKIQAKGHSKITAFIHLAELLPYIGLLVVCIHLFSLQGAAIAWSIRVAVDFIALEVMSRKIS</sequence>
<name>A0A2X2CVS6_PSELU</name>
<gene>
    <name evidence="7" type="ORF">NCTC11842_04423</name>
</gene>
<dbReference type="CDD" id="cd13128">
    <property type="entry name" value="MATE_Wzx_like"/>
    <property type="match status" value="1"/>
</dbReference>
<evidence type="ECO:0000256" key="3">
    <source>
        <dbReference type="ARBA" id="ARBA00022692"/>
    </source>
</evidence>
<comment type="subcellular location">
    <subcellularLocation>
        <location evidence="1">Cell membrane</location>
        <topology evidence="1">Multi-pass membrane protein</topology>
    </subcellularLocation>
</comment>
<keyword evidence="2" id="KW-1003">Cell membrane</keyword>
<evidence type="ECO:0000313" key="8">
    <source>
        <dbReference type="Proteomes" id="UP000250443"/>
    </source>
</evidence>
<dbReference type="Pfam" id="PF01943">
    <property type="entry name" value="Polysacc_synt"/>
    <property type="match status" value="1"/>
</dbReference>
<feature type="transmembrane region" description="Helical" evidence="6">
    <location>
        <begin position="225"/>
        <end position="245"/>
    </location>
</feature>
<feature type="transmembrane region" description="Helical" evidence="6">
    <location>
        <begin position="300"/>
        <end position="327"/>
    </location>
</feature>
<dbReference type="GO" id="GO:0005886">
    <property type="term" value="C:plasma membrane"/>
    <property type="evidence" value="ECO:0007669"/>
    <property type="project" value="UniProtKB-SubCell"/>
</dbReference>